<dbReference type="PANTHER" id="PTHR10584">
    <property type="entry name" value="SUGAR KINASE"/>
    <property type="match status" value="1"/>
</dbReference>
<sequence>MESHCRRRCSRLRRPCLTGSAVEDAPGVPEALSYFEAALPHIDYFLPNDEQVIGWTGASSVEDGCRRLLDRGAQCAVVTAGPNPTVVATEYGITEVPAFTVDVVNTTGCGDVFSAGFLRGVSLGMDPAAAARLGNATAAQVAQGLGSDFGDYDLDVVKRFSSSHTAREVR</sequence>
<keyword evidence="2 4" id="KW-0418">Kinase</keyword>
<dbReference type="PANTHER" id="PTHR10584:SF166">
    <property type="entry name" value="RIBOKINASE"/>
    <property type="match status" value="1"/>
</dbReference>
<evidence type="ECO:0000256" key="1">
    <source>
        <dbReference type="ARBA" id="ARBA00022679"/>
    </source>
</evidence>
<dbReference type="Proteomes" id="UP000008710">
    <property type="component" value="Plasmid pRHL1"/>
</dbReference>
<dbReference type="Gene3D" id="3.40.1190.20">
    <property type="match status" value="1"/>
</dbReference>
<reference evidence="5" key="1">
    <citation type="journal article" date="2006" name="Proc. Natl. Acad. Sci. U.S.A.">
        <title>The complete genome of Rhodococcus sp. RHA1 provides insights into a catabolic powerhouse.</title>
        <authorList>
            <person name="McLeod M.P."/>
            <person name="Warren R.L."/>
            <person name="Hsiao W.W.L."/>
            <person name="Araki N."/>
            <person name="Myhre M."/>
            <person name="Fernandes C."/>
            <person name="Miyazawa D."/>
            <person name="Wong W."/>
            <person name="Lillquist A.L."/>
            <person name="Wang D."/>
            <person name="Dosanjh M."/>
            <person name="Hara H."/>
            <person name="Petrescu A."/>
            <person name="Morin R.D."/>
            <person name="Yang G."/>
            <person name="Stott J.M."/>
            <person name="Schein J.E."/>
            <person name="Shin H."/>
            <person name="Smailus D."/>
            <person name="Siddiqui A.S."/>
            <person name="Marra M.A."/>
            <person name="Jones S.J.M."/>
            <person name="Holt R."/>
            <person name="Brinkman F.S.L."/>
            <person name="Miyauchi K."/>
            <person name="Fukuda M."/>
            <person name="Davies J.E."/>
            <person name="Mohn W.W."/>
            <person name="Eltis L.D."/>
        </authorList>
    </citation>
    <scope>NUCLEOTIDE SEQUENCE [LARGE SCALE GENOMIC DNA]</scope>
    <source>
        <strain evidence="5">RHA1</strain>
    </source>
</reference>
<organism evidence="4 5">
    <name type="scientific">Rhodococcus jostii (strain RHA1)</name>
    <dbReference type="NCBI Taxonomy" id="101510"/>
    <lineage>
        <taxon>Bacteria</taxon>
        <taxon>Bacillati</taxon>
        <taxon>Actinomycetota</taxon>
        <taxon>Actinomycetes</taxon>
        <taxon>Mycobacteriales</taxon>
        <taxon>Nocardiaceae</taxon>
        <taxon>Rhodococcus</taxon>
    </lineage>
</organism>
<evidence type="ECO:0000256" key="2">
    <source>
        <dbReference type="ARBA" id="ARBA00022777"/>
    </source>
</evidence>
<dbReference type="Pfam" id="PF00294">
    <property type="entry name" value="PfkB"/>
    <property type="match status" value="1"/>
</dbReference>
<evidence type="ECO:0000313" key="4">
    <source>
        <dbReference type="EMBL" id="ABH00020.1"/>
    </source>
</evidence>
<dbReference type="AlphaFoldDB" id="Q0RXG6"/>
<dbReference type="GO" id="GO:0016301">
    <property type="term" value="F:kinase activity"/>
    <property type="evidence" value="ECO:0007669"/>
    <property type="project" value="UniProtKB-KW"/>
</dbReference>
<name>Q0RXG6_RHOJR</name>
<dbReference type="OrthoDB" id="7946249at2"/>
<gene>
    <name evidence="4" type="ordered locus">RHA1_ro08976</name>
</gene>
<dbReference type="KEGG" id="rha:RHA1_ro08976"/>
<dbReference type="SUPFAM" id="SSF53613">
    <property type="entry name" value="Ribokinase-like"/>
    <property type="match status" value="1"/>
</dbReference>
<accession>Q0RXG6</accession>
<protein>
    <submittedName>
        <fullName evidence="4">Possible sugar kinase</fullName>
    </submittedName>
</protein>
<dbReference type="HOGENOM" id="CLU_1569470_0_0_11"/>
<geneLocation type="plasmid" evidence="4 5">
    <name>pRHL1</name>
</geneLocation>
<dbReference type="GO" id="GO:0005829">
    <property type="term" value="C:cytosol"/>
    <property type="evidence" value="ECO:0007669"/>
    <property type="project" value="TreeGrafter"/>
</dbReference>
<feature type="domain" description="Carbohydrate kinase PfkB" evidence="3">
    <location>
        <begin position="31"/>
        <end position="147"/>
    </location>
</feature>
<evidence type="ECO:0000313" key="5">
    <source>
        <dbReference type="Proteomes" id="UP000008710"/>
    </source>
</evidence>
<dbReference type="InterPro" id="IPR029056">
    <property type="entry name" value="Ribokinase-like"/>
</dbReference>
<keyword evidence="1" id="KW-0808">Transferase</keyword>
<dbReference type="InterPro" id="IPR011611">
    <property type="entry name" value="PfkB_dom"/>
</dbReference>
<keyword evidence="4" id="KW-0614">Plasmid</keyword>
<proteinExistence type="predicted"/>
<evidence type="ECO:0000259" key="3">
    <source>
        <dbReference type="Pfam" id="PF00294"/>
    </source>
</evidence>
<dbReference type="EMBL" id="CP000432">
    <property type="protein sequence ID" value="ABH00020.1"/>
    <property type="molecule type" value="Genomic_DNA"/>
</dbReference>